<feature type="compositionally biased region" description="Polar residues" evidence="1">
    <location>
        <begin position="82"/>
        <end position="106"/>
    </location>
</feature>
<proteinExistence type="predicted"/>
<sequence length="122" mass="14365">MRSCYKFHGYLSQIENRQRSGTTEVDKVLQEKLLYIDIEKKKFAFDHCWEVLKQGIKWHDLAMQTKQNHAIIEISDMPHPTSPSQVPETPNSQDSNHFPFENNINDLNKRPIGRKVEKESQK</sequence>
<evidence type="ECO:0000259" key="2">
    <source>
        <dbReference type="Pfam" id="PF14303"/>
    </source>
</evidence>
<keyword evidence="4" id="KW-1185">Reference proteome</keyword>
<name>A0AAD9TGB5_9ROSI</name>
<accession>A0AAD9TGB5</accession>
<dbReference type="Pfam" id="PF14303">
    <property type="entry name" value="NAM-associated"/>
    <property type="match status" value="1"/>
</dbReference>
<dbReference type="AlphaFoldDB" id="A0AAD9TGB5"/>
<reference evidence="3" key="1">
    <citation type="journal article" date="2023" name="Plant J.">
        <title>Genome sequences and population genomics provide insights into the demographic history, inbreeding, and mutation load of two 'living fossil' tree species of Dipteronia.</title>
        <authorList>
            <person name="Feng Y."/>
            <person name="Comes H.P."/>
            <person name="Chen J."/>
            <person name="Zhu S."/>
            <person name="Lu R."/>
            <person name="Zhang X."/>
            <person name="Li P."/>
            <person name="Qiu J."/>
            <person name="Olsen K.M."/>
            <person name="Qiu Y."/>
        </authorList>
    </citation>
    <scope>NUCLEOTIDE SEQUENCE</scope>
    <source>
        <strain evidence="3">KIB01</strain>
    </source>
</reference>
<dbReference type="Proteomes" id="UP001280121">
    <property type="component" value="Unassembled WGS sequence"/>
</dbReference>
<dbReference type="InterPro" id="IPR029466">
    <property type="entry name" value="NAM-associated_C"/>
</dbReference>
<evidence type="ECO:0000313" key="4">
    <source>
        <dbReference type="Proteomes" id="UP001280121"/>
    </source>
</evidence>
<protein>
    <recommendedName>
        <fullName evidence="2">No apical meristem-associated C-terminal domain-containing protein</fullName>
    </recommendedName>
</protein>
<comment type="caution">
    <text evidence="3">The sequence shown here is derived from an EMBL/GenBank/DDBJ whole genome shotgun (WGS) entry which is preliminary data.</text>
</comment>
<evidence type="ECO:0000313" key="3">
    <source>
        <dbReference type="EMBL" id="KAK2634975.1"/>
    </source>
</evidence>
<feature type="domain" description="No apical meristem-associated C-terminal" evidence="2">
    <location>
        <begin position="41"/>
        <end position="121"/>
    </location>
</feature>
<dbReference type="EMBL" id="JANJYI010000009">
    <property type="protein sequence ID" value="KAK2634975.1"/>
    <property type="molecule type" value="Genomic_DNA"/>
</dbReference>
<feature type="region of interest" description="Disordered" evidence="1">
    <location>
        <begin position="75"/>
        <end position="122"/>
    </location>
</feature>
<dbReference type="PANTHER" id="PTHR45125:SF3">
    <property type="entry name" value="NO-APICAL-MERISTEM-ASSOCIATED CARBOXY-TERMINAL DOMAIN PROTEIN"/>
    <property type="match status" value="1"/>
</dbReference>
<organism evidence="3 4">
    <name type="scientific">Dipteronia dyeriana</name>
    <dbReference type="NCBI Taxonomy" id="168575"/>
    <lineage>
        <taxon>Eukaryota</taxon>
        <taxon>Viridiplantae</taxon>
        <taxon>Streptophyta</taxon>
        <taxon>Embryophyta</taxon>
        <taxon>Tracheophyta</taxon>
        <taxon>Spermatophyta</taxon>
        <taxon>Magnoliopsida</taxon>
        <taxon>eudicotyledons</taxon>
        <taxon>Gunneridae</taxon>
        <taxon>Pentapetalae</taxon>
        <taxon>rosids</taxon>
        <taxon>malvids</taxon>
        <taxon>Sapindales</taxon>
        <taxon>Sapindaceae</taxon>
        <taxon>Hippocastanoideae</taxon>
        <taxon>Acereae</taxon>
        <taxon>Dipteronia</taxon>
    </lineage>
</organism>
<evidence type="ECO:0000256" key="1">
    <source>
        <dbReference type="SAM" id="MobiDB-lite"/>
    </source>
</evidence>
<gene>
    <name evidence="3" type="ORF">Ddye_029767</name>
</gene>
<dbReference type="PANTHER" id="PTHR45125">
    <property type="entry name" value="F21J9.4-RELATED"/>
    <property type="match status" value="1"/>
</dbReference>